<dbReference type="GO" id="GO:0003723">
    <property type="term" value="F:RNA binding"/>
    <property type="evidence" value="ECO:0007669"/>
    <property type="project" value="InterPro"/>
</dbReference>
<dbReference type="GO" id="GO:0009982">
    <property type="term" value="F:pseudouridine synthase activity"/>
    <property type="evidence" value="ECO:0007669"/>
    <property type="project" value="InterPro"/>
</dbReference>
<dbReference type="OrthoDB" id="428658at2759"/>
<keyword evidence="3" id="KW-0413">Isomerase</keyword>
<keyword evidence="5" id="KW-1185">Reference proteome</keyword>
<gene>
    <name evidence="4" type="ORF">NEZAVI_LOCUS12935</name>
</gene>
<sequence length="328" mass="37354">MFSLKTLQAILRTEKYFHQSSRNNHPYKVTNYKSYELSEELCKNIVYHDNDIVVLNKPQGVSLGQNAELRGKGLTFDVVRPFLMKSLDCKELYPAKVPERYASGVAIYCKNQPMLNRVQKCLRSMTCIKHPAEFYECIVIGQPSIREGNFVGGITVTSPKNDNKKRGIKLVTEFSRNRVKNGEVKPVKLEHSTLSENDYASRLVISTTCRKHHSVRVYAATEIISPILGDHVFGRFVRTILGKSVLINQFSQTAQQPQKLSTDLLSKLELSSRNDIEIPLHLHLFKIQLKDIFGANKHLEFTAKPPDYFIWTCETLHLNEDSVASAVN</sequence>
<evidence type="ECO:0000256" key="2">
    <source>
        <dbReference type="ARBA" id="ARBA00010876"/>
    </source>
</evidence>
<dbReference type="InterPro" id="IPR050188">
    <property type="entry name" value="RluA_PseudoU_synthase"/>
</dbReference>
<proteinExistence type="inferred from homology"/>
<reference evidence="4" key="1">
    <citation type="submission" date="2022-01" db="EMBL/GenBank/DDBJ databases">
        <authorList>
            <person name="King R."/>
        </authorList>
    </citation>
    <scope>NUCLEOTIDE SEQUENCE</scope>
</reference>
<dbReference type="PANTHER" id="PTHR21600:SF83">
    <property type="entry name" value="PSEUDOURIDYLATE SYNTHASE RPUSD4, MITOCHONDRIAL"/>
    <property type="match status" value="1"/>
</dbReference>
<accession>A0A9P0HME1</accession>
<dbReference type="PANTHER" id="PTHR21600">
    <property type="entry name" value="MITOCHONDRIAL RNA PSEUDOURIDINE SYNTHASE"/>
    <property type="match status" value="1"/>
</dbReference>
<evidence type="ECO:0000313" key="4">
    <source>
        <dbReference type="EMBL" id="CAH1404540.1"/>
    </source>
</evidence>
<dbReference type="GO" id="GO:0001522">
    <property type="term" value="P:pseudouridine synthesis"/>
    <property type="evidence" value="ECO:0007669"/>
    <property type="project" value="InterPro"/>
</dbReference>
<dbReference type="AlphaFoldDB" id="A0A9P0HME1"/>
<comment type="catalytic activity">
    <reaction evidence="1">
        <text>a uridine in mRNA = a pseudouridine in mRNA</text>
        <dbReference type="Rhea" id="RHEA:56644"/>
        <dbReference type="Rhea" id="RHEA-COMP:14658"/>
        <dbReference type="Rhea" id="RHEA-COMP:14659"/>
        <dbReference type="ChEBI" id="CHEBI:65314"/>
        <dbReference type="ChEBI" id="CHEBI:65315"/>
    </reaction>
</comment>
<evidence type="ECO:0000313" key="5">
    <source>
        <dbReference type="Proteomes" id="UP001152798"/>
    </source>
</evidence>
<dbReference type="Proteomes" id="UP001152798">
    <property type="component" value="Chromosome 6"/>
</dbReference>
<evidence type="ECO:0000256" key="1">
    <source>
        <dbReference type="ARBA" id="ARBA00001166"/>
    </source>
</evidence>
<dbReference type="InterPro" id="IPR020103">
    <property type="entry name" value="PsdUridine_synth_cat_dom_sf"/>
</dbReference>
<evidence type="ECO:0000256" key="3">
    <source>
        <dbReference type="ARBA" id="ARBA00023235"/>
    </source>
</evidence>
<name>A0A9P0HME1_NEZVI</name>
<dbReference type="SUPFAM" id="SSF55120">
    <property type="entry name" value="Pseudouridine synthase"/>
    <property type="match status" value="1"/>
</dbReference>
<dbReference type="Gene3D" id="3.30.2350.10">
    <property type="entry name" value="Pseudouridine synthase"/>
    <property type="match status" value="1"/>
</dbReference>
<dbReference type="EMBL" id="OV725082">
    <property type="protein sequence ID" value="CAH1404540.1"/>
    <property type="molecule type" value="Genomic_DNA"/>
</dbReference>
<protein>
    <submittedName>
        <fullName evidence="4">Uncharacterized protein</fullName>
    </submittedName>
</protein>
<comment type="similarity">
    <text evidence="2">Belongs to the pseudouridine synthase RluA family.</text>
</comment>
<organism evidence="4 5">
    <name type="scientific">Nezara viridula</name>
    <name type="common">Southern green stink bug</name>
    <name type="synonym">Cimex viridulus</name>
    <dbReference type="NCBI Taxonomy" id="85310"/>
    <lineage>
        <taxon>Eukaryota</taxon>
        <taxon>Metazoa</taxon>
        <taxon>Ecdysozoa</taxon>
        <taxon>Arthropoda</taxon>
        <taxon>Hexapoda</taxon>
        <taxon>Insecta</taxon>
        <taxon>Pterygota</taxon>
        <taxon>Neoptera</taxon>
        <taxon>Paraneoptera</taxon>
        <taxon>Hemiptera</taxon>
        <taxon>Heteroptera</taxon>
        <taxon>Panheteroptera</taxon>
        <taxon>Pentatomomorpha</taxon>
        <taxon>Pentatomoidea</taxon>
        <taxon>Pentatomidae</taxon>
        <taxon>Pentatominae</taxon>
        <taxon>Nezara</taxon>
    </lineage>
</organism>